<organism evidence="1 2">
    <name type="scientific">Chytriomyces confervae</name>
    <dbReference type="NCBI Taxonomy" id="246404"/>
    <lineage>
        <taxon>Eukaryota</taxon>
        <taxon>Fungi</taxon>
        <taxon>Fungi incertae sedis</taxon>
        <taxon>Chytridiomycota</taxon>
        <taxon>Chytridiomycota incertae sedis</taxon>
        <taxon>Chytridiomycetes</taxon>
        <taxon>Chytridiales</taxon>
        <taxon>Chytriomycetaceae</taxon>
        <taxon>Chytriomyces</taxon>
    </lineage>
</organism>
<name>A0A507FBJ3_9FUNG</name>
<dbReference type="PANTHER" id="PTHR28002:SF1">
    <property type="entry name" value="MIOREX COMPLEX COMPONENT 11"/>
    <property type="match status" value="1"/>
</dbReference>
<dbReference type="GO" id="GO:0005739">
    <property type="term" value="C:mitochondrion"/>
    <property type="evidence" value="ECO:0007669"/>
    <property type="project" value="TreeGrafter"/>
</dbReference>
<dbReference type="Pfam" id="PF10306">
    <property type="entry name" value="FLILHELTA"/>
    <property type="match status" value="1"/>
</dbReference>
<dbReference type="InterPro" id="IPR018811">
    <property type="entry name" value="MRX11"/>
</dbReference>
<reference evidence="1 2" key="1">
    <citation type="journal article" date="2019" name="Sci. Rep.">
        <title>Comparative genomics of chytrid fungi reveal insights into the obligate biotrophic and pathogenic lifestyle of Synchytrium endobioticum.</title>
        <authorList>
            <person name="van de Vossenberg B.T.L.H."/>
            <person name="Warris S."/>
            <person name="Nguyen H.D.T."/>
            <person name="van Gent-Pelzer M.P.E."/>
            <person name="Joly D.L."/>
            <person name="van de Geest H.C."/>
            <person name="Bonants P.J.M."/>
            <person name="Smith D.S."/>
            <person name="Levesque C.A."/>
            <person name="van der Lee T.A.J."/>
        </authorList>
    </citation>
    <scope>NUCLEOTIDE SEQUENCE [LARGE SCALE GENOMIC DNA]</scope>
    <source>
        <strain evidence="1 2">CBS 675.73</strain>
    </source>
</reference>
<dbReference type="OrthoDB" id="5580261at2759"/>
<gene>
    <name evidence="1" type="ORF">CcCBS67573_g05024</name>
</gene>
<comment type="caution">
    <text evidence="1">The sequence shown here is derived from an EMBL/GenBank/DDBJ whole genome shotgun (WGS) entry which is preliminary data.</text>
</comment>
<dbReference type="STRING" id="246404.A0A507FBJ3"/>
<evidence type="ECO:0000313" key="2">
    <source>
        <dbReference type="Proteomes" id="UP000320333"/>
    </source>
</evidence>
<accession>A0A507FBJ3</accession>
<dbReference type="Proteomes" id="UP000320333">
    <property type="component" value="Unassembled WGS sequence"/>
</dbReference>
<evidence type="ECO:0000313" key="1">
    <source>
        <dbReference type="EMBL" id="TPX73711.1"/>
    </source>
</evidence>
<protein>
    <submittedName>
        <fullName evidence="1">Uncharacterized protein</fullName>
    </submittedName>
</protein>
<dbReference type="EMBL" id="QEAP01000169">
    <property type="protein sequence ID" value="TPX73711.1"/>
    <property type="molecule type" value="Genomic_DNA"/>
</dbReference>
<sequence length="153" mass="17016">MTFRSFQSIREMLRKTSPASHLTSFVVLHELTALLPLPIVYYTLQTTGLRVPVSQDMLDEGTRRIDRIIARYNLGGDGSEGGSPSEGRDVGLGDSATRIRSETIVDMATAYAVVKLLMPVRIAVSLALTPWFARRAVVPARNALSNMWQRIRK</sequence>
<dbReference type="AlphaFoldDB" id="A0A507FBJ3"/>
<dbReference type="PANTHER" id="PTHR28002">
    <property type="entry name" value="MIOREX COMPLEX COMPONENT 11"/>
    <property type="match status" value="1"/>
</dbReference>
<proteinExistence type="predicted"/>
<keyword evidence="2" id="KW-1185">Reference proteome</keyword>